<sequence>MSAVEASHLRLGAWGEIPNTANLINLVPMSDGSEDILVAIDTLGNYYWPFVCAIQDQLNKVFLVQDYEMGASVLEGADLVYTVAGGVASNCSALALEAEGCRRLDDELGACEGWKADVLKSSWSAKLLRKLLAVQYSKLSQNGFKGTGASHGKFLASSEVATSPVEYRNSGVEVAILHVEARAIISSNISDEEKLGEDNLDFLTFIALSSYVQFIGEGWVIRDLLAVRQTKEMQARWRHRMLT</sequence>
<organism evidence="1 2">
    <name type="scientific">Penicillium brasilianum</name>
    <dbReference type="NCBI Taxonomy" id="104259"/>
    <lineage>
        <taxon>Eukaryota</taxon>
        <taxon>Fungi</taxon>
        <taxon>Dikarya</taxon>
        <taxon>Ascomycota</taxon>
        <taxon>Pezizomycotina</taxon>
        <taxon>Eurotiomycetes</taxon>
        <taxon>Eurotiomycetidae</taxon>
        <taxon>Eurotiales</taxon>
        <taxon>Aspergillaceae</taxon>
        <taxon>Penicillium</taxon>
    </lineage>
</organism>
<dbReference type="EMBL" id="LJBN01000104">
    <property type="protein sequence ID" value="OOQ89640.1"/>
    <property type="molecule type" value="Genomic_DNA"/>
</dbReference>
<evidence type="ECO:0000313" key="2">
    <source>
        <dbReference type="Proteomes" id="UP000190744"/>
    </source>
</evidence>
<name>A0A1S9RWH0_PENBI</name>
<dbReference type="AlphaFoldDB" id="A0A1S9RWH0"/>
<gene>
    <name evidence="1" type="ORF">PEBR_07322</name>
</gene>
<protein>
    <submittedName>
        <fullName evidence="1">Uncharacterized protein</fullName>
    </submittedName>
</protein>
<reference evidence="2" key="1">
    <citation type="submission" date="2015-09" db="EMBL/GenBank/DDBJ databases">
        <authorList>
            <person name="Fill T.P."/>
            <person name="Baretta J.F."/>
            <person name="de Almeida L.G."/>
            <person name="Rocha M."/>
            <person name="de Souza D.H."/>
            <person name="Malavazi I."/>
            <person name="Cerdeira L.T."/>
            <person name="Hong H."/>
            <person name="Samborskyy M."/>
            <person name="de Vasconcelos A.T."/>
            <person name="Leadlay P."/>
            <person name="Rodrigues-Filho E."/>
        </authorList>
    </citation>
    <scope>NUCLEOTIDE SEQUENCE [LARGE SCALE GENOMIC DNA]</scope>
    <source>
        <strain evidence="2">LaBioMMi 136</strain>
    </source>
</reference>
<evidence type="ECO:0000313" key="1">
    <source>
        <dbReference type="EMBL" id="OOQ89640.1"/>
    </source>
</evidence>
<accession>A0A1S9RWH0</accession>
<dbReference type="Proteomes" id="UP000190744">
    <property type="component" value="Unassembled WGS sequence"/>
</dbReference>
<comment type="caution">
    <text evidence="1">The sequence shown here is derived from an EMBL/GenBank/DDBJ whole genome shotgun (WGS) entry which is preliminary data.</text>
</comment>
<proteinExistence type="predicted"/>